<sequence length="196" mass="20633">MSTGASTTADRIVDAAARLLDEGGQAAVTLRAVATATDLSHNAPYKHFGGRDDLLGAVATRDLIQLAEQWRAVRGGSAVGRDRILDAVDVIVEFARDHPARYRLLFGAPDPVTQGEGLDAAAETALQAFVDIVVDGQREGSLPASPSDNLGIMLFATVHGLIGADAGGRLRSRTGWADIRAGMDFVIGLLRDRESS</sequence>
<organism evidence="6 7">
    <name type="scientific">Schumannella luteola</name>
    <dbReference type="NCBI Taxonomy" id="472059"/>
    <lineage>
        <taxon>Bacteria</taxon>
        <taxon>Bacillati</taxon>
        <taxon>Actinomycetota</taxon>
        <taxon>Actinomycetes</taxon>
        <taxon>Micrococcales</taxon>
        <taxon>Microbacteriaceae</taxon>
        <taxon>Schumannella</taxon>
    </lineage>
</organism>
<proteinExistence type="predicted"/>
<dbReference type="PROSITE" id="PS50977">
    <property type="entry name" value="HTH_TETR_2"/>
    <property type="match status" value="1"/>
</dbReference>
<feature type="DNA-binding region" description="H-T-H motif" evidence="4">
    <location>
        <begin position="29"/>
        <end position="48"/>
    </location>
</feature>
<gene>
    <name evidence="6" type="ORF">BJ979_001080</name>
</gene>
<dbReference type="Pfam" id="PF13305">
    <property type="entry name" value="TetR_C_33"/>
    <property type="match status" value="1"/>
</dbReference>
<protein>
    <submittedName>
        <fullName evidence="6">AcrR family transcriptional regulator</fullName>
    </submittedName>
</protein>
<keyword evidence="1" id="KW-0805">Transcription regulation</keyword>
<keyword evidence="7" id="KW-1185">Reference proteome</keyword>
<dbReference type="PRINTS" id="PR00455">
    <property type="entry name" value="HTHTETR"/>
</dbReference>
<feature type="domain" description="HTH tetR-type" evidence="5">
    <location>
        <begin position="6"/>
        <end position="66"/>
    </location>
</feature>
<dbReference type="InterPro" id="IPR009057">
    <property type="entry name" value="Homeodomain-like_sf"/>
</dbReference>
<dbReference type="RefSeq" id="WP_179565920.1">
    <property type="nucleotide sequence ID" value="NZ_JACBZY010000001.1"/>
</dbReference>
<evidence type="ECO:0000256" key="2">
    <source>
        <dbReference type="ARBA" id="ARBA00023125"/>
    </source>
</evidence>
<dbReference type="Proteomes" id="UP000553888">
    <property type="component" value="Unassembled WGS sequence"/>
</dbReference>
<dbReference type="InterPro" id="IPR025996">
    <property type="entry name" value="MT1864/Rv1816-like_C"/>
</dbReference>
<evidence type="ECO:0000313" key="7">
    <source>
        <dbReference type="Proteomes" id="UP000553888"/>
    </source>
</evidence>
<keyword evidence="2 4" id="KW-0238">DNA-binding</keyword>
<evidence type="ECO:0000259" key="5">
    <source>
        <dbReference type="PROSITE" id="PS50977"/>
    </source>
</evidence>
<keyword evidence="3" id="KW-0804">Transcription</keyword>
<dbReference type="Pfam" id="PF00440">
    <property type="entry name" value="TetR_N"/>
    <property type="match status" value="1"/>
</dbReference>
<dbReference type="InterPro" id="IPR036271">
    <property type="entry name" value="Tet_transcr_reg_TetR-rel_C_sf"/>
</dbReference>
<dbReference type="AlphaFoldDB" id="A0A852YAY7"/>
<dbReference type="EMBL" id="JACBZY010000001">
    <property type="protein sequence ID" value="NYG98454.1"/>
    <property type="molecule type" value="Genomic_DNA"/>
</dbReference>
<evidence type="ECO:0000256" key="3">
    <source>
        <dbReference type="ARBA" id="ARBA00023163"/>
    </source>
</evidence>
<evidence type="ECO:0000256" key="4">
    <source>
        <dbReference type="PROSITE-ProRule" id="PRU00335"/>
    </source>
</evidence>
<accession>A0A852YAY7</accession>
<dbReference type="GO" id="GO:0003700">
    <property type="term" value="F:DNA-binding transcription factor activity"/>
    <property type="evidence" value="ECO:0007669"/>
    <property type="project" value="TreeGrafter"/>
</dbReference>
<dbReference type="InterPro" id="IPR001647">
    <property type="entry name" value="HTH_TetR"/>
</dbReference>
<evidence type="ECO:0000313" key="6">
    <source>
        <dbReference type="EMBL" id="NYG98454.1"/>
    </source>
</evidence>
<comment type="caution">
    <text evidence="6">The sequence shown here is derived from an EMBL/GenBank/DDBJ whole genome shotgun (WGS) entry which is preliminary data.</text>
</comment>
<dbReference type="SUPFAM" id="SSF46689">
    <property type="entry name" value="Homeodomain-like"/>
    <property type="match status" value="1"/>
</dbReference>
<name>A0A852YAY7_9MICO</name>
<dbReference type="Gene3D" id="1.10.357.10">
    <property type="entry name" value="Tetracycline Repressor, domain 2"/>
    <property type="match status" value="1"/>
</dbReference>
<reference evidence="6 7" key="1">
    <citation type="submission" date="2020-07" db="EMBL/GenBank/DDBJ databases">
        <title>Sequencing the genomes of 1000 actinobacteria strains.</title>
        <authorList>
            <person name="Klenk H.-P."/>
        </authorList>
    </citation>
    <scope>NUCLEOTIDE SEQUENCE [LARGE SCALE GENOMIC DNA]</scope>
    <source>
        <strain evidence="6 7">DSM 23141</strain>
    </source>
</reference>
<dbReference type="GO" id="GO:0000976">
    <property type="term" value="F:transcription cis-regulatory region binding"/>
    <property type="evidence" value="ECO:0007669"/>
    <property type="project" value="TreeGrafter"/>
</dbReference>
<dbReference type="SUPFAM" id="SSF48498">
    <property type="entry name" value="Tetracyclin repressor-like, C-terminal domain"/>
    <property type="match status" value="1"/>
</dbReference>
<evidence type="ECO:0000256" key="1">
    <source>
        <dbReference type="ARBA" id="ARBA00023015"/>
    </source>
</evidence>
<dbReference type="PANTHER" id="PTHR30055">
    <property type="entry name" value="HTH-TYPE TRANSCRIPTIONAL REGULATOR RUTR"/>
    <property type="match status" value="1"/>
</dbReference>
<dbReference type="PANTHER" id="PTHR30055:SF234">
    <property type="entry name" value="HTH-TYPE TRANSCRIPTIONAL REGULATOR BETI"/>
    <property type="match status" value="1"/>
</dbReference>
<dbReference type="InterPro" id="IPR050109">
    <property type="entry name" value="HTH-type_TetR-like_transc_reg"/>
</dbReference>